<dbReference type="Proteomes" id="UP000078070">
    <property type="component" value="Chromosome"/>
</dbReference>
<proteinExistence type="predicted"/>
<dbReference type="EMBL" id="CP015839">
    <property type="protein sequence ID" value="ANG65172.1"/>
    <property type="molecule type" value="Genomic_DNA"/>
</dbReference>
<name>A0A1A9F526_9GAMM</name>
<protein>
    <submittedName>
        <fullName evidence="1">Uncharacterized protein</fullName>
    </submittedName>
</protein>
<sequence length="71" mass="8137">MLDERTMRDFGARDEDEQQAFLTQTWCDKCQQANLGMHTVIEYELKGVLFIEGKCTGCGEPVLTELTDDDF</sequence>
<accession>A0A1A9F526</accession>
<dbReference type="STRING" id="1821621.A8C75_08820"/>
<evidence type="ECO:0000313" key="2">
    <source>
        <dbReference type="Proteomes" id="UP000078070"/>
    </source>
</evidence>
<reference evidence="2" key="1">
    <citation type="submission" date="2016-05" db="EMBL/GenBank/DDBJ databases">
        <authorList>
            <person name="Baek K."/>
            <person name="Yang S.-J."/>
        </authorList>
    </citation>
    <scope>NUCLEOTIDE SEQUENCE [LARGE SCALE GENOMIC DNA]</scope>
    <source>
        <strain evidence="2">ST58-10</strain>
    </source>
</reference>
<dbReference type="AlphaFoldDB" id="A0A1A9F526"/>
<gene>
    <name evidence="1" type="ORF">A8C75_08820</name>
</gene>
<reference evidence="1 2" key="2">
    <citation type="journal article" date="2018" name="Int. J. Syst. Evol. Microbiol.">
        <title>Marinobacterium aestuarii sp. nov., a benzene-degrading marine bacterium isolated from estuary sediment.</title>
        <authorList>
            <person name="Bae S.S."/>
            <person name="Jung J."/>
            <person name="Chung D."/>
            <person name="Baek K."/>
        </authorList>
    </citation>
    <scope>NUCLEOTIDE SEQUENCE [LARGE SCALE GENOMIC DNA]</scope>
    <source>
        <strain evidence="1 2">ST58-10</strain>
    </source>
</reference>
<dbReference type="KEGG" id="mars:A8C75_08820"/>
<dbReference type="RefSeq" id="WP_067292522.1">
    <property type="nucleotide sequence ID" value="NZ_CP015839.1"/>
</dbReference>
<keyword evidence="2" id="KW-1185">Reference proteome</keyword>
<evidence type="ECO:0000313" key="1">
    <source>
        <dbReference type="EMBL" id="ANG65172.1"/>
    </source>
</evidence>
<organism evidence="1 2">
    <name type="scientific">Marinobacterium aestuarii</name>
    <dbReference type="NCBI Taxonomy" id="1821621"/>
    <lineage>
        <taxon>Bacteria</taxon>
        <taxon>Pseudomonadati</taxon>
        <taxon>Pseudomonadota</taxon>
        <taxon>Gammaproteobacteria</taxon>
        <taxon>Oceanospirillales</taxon>
        <taxon>Oceanospirillaceae</taxon>
        <taxon>Marinobacterium</taxon>
    </lineage>
</organism>